<keyword evidence="2" id="KW-0805">Transcription regulation</keyword>
<dbReference type="PROSITE" id="PS00463">
    <property type="entry name" value="ZN2_CY6_FUNGAL_1"/>
    <property type="match status" value="1"/>
</dbReference>
<reference evidence="7 8" key="1">
    <citation type="submission" date="2013-03" db="EMBL/GenBank/DDBJ databases">
        <title>The Genome Sequence of Capronia epimyces CBS 606.96.</title>
        <authorList>
            <consortium name="The Broad Institute Genomics Platform"/>
            <person name="Cuomo C."/>
            <person name="de Hoog S."/>
            <person name="Gorbushina A."/>
            <person name="Walker B."/>
            <person name="Young S.K."/>
            <person name="Zeng Q."/>
            <person name="Gargeya S."/>
            <person name="Fitzgerald M."/>
            <person name="Haas B."/>
            <person name="Abouelleil A."/>
            <person name="Allen A.W."/>
            <person name="Alvarado L."/>
            <person name="Arachchi H.M."/>
            <person name="Berlin A.M."/>
            <person name="Chapman S.B."/>
            <person name="Gainer-Dewar J."/>
            <person name="Goldberg J."/>
            <person name="Griggs A."/>
            <person name="Gujja S."/>
            <person name="Hansen M."/>
            <person name="Howarth C."/>
            <person name="Imamovic A."/>
            <person name="Ireland A."/>
            <person name="Larimer J."/>
            <person name="McCowan C."/>
            <person name="Murphy C."/>
            <person name="Pearson M."/>
            <person name="Poon T.W."/>
            <person name="Priest M."/>
            <person name="Roberts A."/>
            <person name="Saif S."/>
            <person name="Shea T."/>
            <person name="Sisk P."/>
            <person name="Sykes S."/>
            <person name="Wortman J."/>
            <person name="Nusbaum C."/>
            <person name="Birren B."/>
        </authorList>
    </citation>
    <scope>NUCLEOTIDE SEQUENCE [LARGE SCALE GENOMIC DNA]</scope>
    <source>
        <strain evidence="7 8">CBS 606.96</strain>
    </source>
</reference>
<evidence type="ECO:0000259" key="6">
    <source>
        <dbReference type="PROSITE" id="PS50048"/>
    </source>
</evidence>
<dbReference type="GO" id="GO:0001080">
    <property type="term" value="P:nitrogen catabolite activation of transcription from RNA polymerase II promoter"/>
    <property type="evidence" value="ECO:0007669"/>
    <property type="project" value="TreeGrafter"/>
</dbReference>
<dbReference type="eggNOG" id="ENOG502QW96">
    <property type="taxonomic scope" value="Eukaryota"/>
</dbReference>
<dbReference type="Pfam" id="PF04082">
    <property type="entry name" value="Fungal_trans"/>
    <property type="match status" value="1"/>
</dbReference>
<dbReference type="InterPro" id="IPR001138">
    <property type="entry name" value="Zn2Cys6_DnaBD"/>
</dbReference>
<dbReference type="CDD" id="cd12148">
    <property type="entry name" value="fungal_TF_MHR"/>
    <property type="match status" value="1"/>
</dbReference>
<dbReference type="STRING" id="1182542.W9YVK1"/>
<dbReference type="EMBL" id="AMGY01000003">
    <property type="protein sequence ID" value="EXJ86304.1"/>
    <property type="molecule type" value="Genomic_DNA"/>
</dbReference>
<dbReference type="GO" id="GO:0005634">
    <property type="term" value="C:nucleus"/>
    <property type="evidence" value="ECO:0007669"/>
    <property type="project" value="TreeGrafter"/>
</dbReference>
<dbReference type="GeneID" id="19167383"/>
<dbReference type="InterPro" id="IPR050797">
    <property type="entry name" value="Carb_Metab_Trans_Reg"/>
</dbReference>
<evidence type="ECO:0000256" key="2">
    <source>
        <dbReference type="ARBA" id="ARBA00023015"/>
    </source>
</evidence>
<sequence length="625" mass="70998">MKSARPYRSHRYPACTRCHQRRSRCLVEVPGQACSRCHRHGVPCSLANTKKDDSHGHESQSPKIGFIHRSLLADARSLESNARVVGPVMARDTQILEQYLHLPPASTNGRSIQRETQQQQPIYQVPIPPRMPSPTGCQCSRNLPQELLAQVDPFLDKLMSNYFEHIEPCFPLTDEHYIMTRIQNRSTLPQTFLVILVSHALFYWDLSPTLTAYVRPDQDLAWQTSVALNAASLQKGDIATISTICIGTSGRPYQRLVHNVANVARTVALAYTIGLNHDCSEWKIRDLEKRLRWKLWWGLLIQDRWLNFAQGTPPYVSKDHYNVPIPTVELLLTPSRADSLRDVRAAEVYIQLCRLTELIGDVLPLIYSFRAKDSTEQISQLEIALDQWMEGQPSWLDLGDFYERPSVPGLVNLQLSYLSVRMLLRRMAWHEISQHDSHCESQRDSNPPSSWLLACQVAAGNIVGFVTSLRKHDLIAFWLPYNAHHFTSAVTLLLRCALQTSDTNVRRQCMTSARALVDCLHKYQEEDKWDLAETCLSQSECVLKRIEDSLPCTLNDTPPTMPSHSVAVDTQSHFKGGAVDEAMPEDVSTMQQVQDSSLEELFPEIFGDWPSDNFFMGQGDFSFGD</sequence>
<evidence type="ECO:0000256" key="5">
    <source>
        <dbReference type="ARBA" id="ARBA00023242"/>
    </source>
</evidence>
<dbReference type="RefSeq" id="XP_007731583.1">
    <property type="nucleotide sequence ID" value="XM_007733393.1"/>
</dbReference>
<dbReference type="GO" id="GO:0006351">
    <property type="term" value="P:DNA-templated transcription"/>
    <property type="evidence" value="ECO:0007669"/>
    <property type="project" value="InterPro"/>
</dbReference>
<keyword evidence="8" id="KW-1185">Reference proteome</keyword>
<dbReference type="HOGENOM" id="CLU_009827_2_0_1"/>
<dbReference type="InterPro" id="IPR007219">
    <property type="entry name" value="XnlR_reg_dom"/>
</dbReference>
<keyword evidence="5" id="KW-0539">Nucleus</keyword>
<dbReference type="PANTHER" id="PTHR31668:SF10">
    <property type="entry name" value="ZN(II)2CYS6 TRANSCRIPTION FACTOR (EUROFUNG)"/>
    <property type="match status" value="1"/>
</dbReference>
<dbReference type="PANTHER" id="PTHR31668">
    <property type="entry name" value="GLUCOSE TRANSPORT TRANSCRIPTION REGULATOR RGT1-RELATED-RELATED"/>
    <property type="match status" value="1"/>
</dbReference>
<dbReference type="Gene3D" id="4.10.240.10">
    <property type="entry name" value="Zn(2)-C6 fungal-type DNA-binding domain"/>
    <property type="match status" value="1"/>
</dbReference>
<dbReference type="AlphaFoldDB" id="W9YVK1"/>
<keyword evidence="1" id="KW-0479">Metal-binding</keyword>
<keyword evidence="4" id="KW-0804">Transcription</keyword>
<dbReference type="SMART" id="SM00066">
    <property type="entry name" value="GAL4"/>
    <property type="match status" value="1"/>
</dbReference>
<dbReference type="OrthoDB" id="3034343at2759"/>
<evidence type="ECO:0000256" key="1">
    <source>
        <dbReference type="ARBA" id="ARBA00022723"/>
    </source>
</evidence>
<evidence type="ECO:0000256" key="4">
    <source>
        <dbReference type="ARBA" id="ARBA00023163"/>
    </source>
</evidence>
<proteinExistence type="predicted"/>
<dbReference type="CDD" id="cd00067">
    <property type="entry name" value="GAL4"/>
    <property type="match status" value="1"/>
</dbReference>
<dbReference type="Pfam" id="PF00172">
    <property type="entry name" value="Zn_clus"/>
    <property type="match status" value="1"/>
</dbReference>
<feature type="domain" description="Zn(2)-C6 fungal-type" evidence="6">
    <location>
        <begin position="14"/>
        <end position="46"/>
    </location>
</feature>
<dbReference type="GO" id="GO:0000981">
    <property type="term" value="F:DNA-binding transcription factor activity, RNA polymerase II-specific"/>
    <property type="evidence" value="ECO:0007669"/>
    <property type="project" value="InterPro"/>
</dbReference>
<accession>W9YVK1</accession>
<evidence type="ECO:0000256" key="3">
    <source>
        <dbReference type="ARBA" id="ARBA00023125"/>
    </source>
</evidence>
<dbReference type="InterPro" id="IPR036864">
    <property type="entry name" value="Zn2-C6_fun-type_DNA-bd_sf"/>
</dbReference>
<evidence type="ECO:0000313" key="7">
    <source>
        <dbReference type="EMBL" id="EXJ86304.1"/>
    </source>
</evidence>
<dbReference type="GO" id="GO:0003677">
    <property type="term" value="F:DNA binding"/>
    <property type="evidence" value="ECO:0007669"/>
    <property type="project" value="UniProtKB-KW"/>
</dbReference>
<dbReference type="GO" id="GO:0008270">
    <property type="term" value="F:zinc ion binding"/>
    <property type="evidence" value="ECO:0007669"/>
    <property type="project" value="InterPro"/>
</dbReference>
<dbReference type="PROSITE" id="PS50048">
    <property type="entry name" value="ZN2_CY6_FUNGAL_2"/>
    <property type="match status" value="1"/>
</dbReference>
<gene>
    <name evidence="7" type="ORF">A1O3_03255</name>
</gene>
<keyword evidence="3" id="KW-0238">DNA-binding</keyword>
<evidence type="ECO:0000313" key="8">
    <source>
        <dbReference type="Proteomes" id="UP000019478"/>
    </source>
</evidence>
<organism evidence="7 8">
    <name type="scientific">Capronia epimyces CBS 606.96</name>
    <dbReference type="NCBI Taxonomy" id="1182542"/>
    <lineage>
        <taxon>Eukaryota</taxon>
        <taxon>Fungi</taxon>
        <taxon>Dikarya</taxon>
        <taxon>Ascomycota</taxon>
        <taxon>Pezizomycotina</taxon>
        <taxon>Eurotiomycetes</taxon>
        <taxon>Chaetothyriomycetidae</taxon>
        <taxon>Chaetothyriales</taxon>
        <taxon>Herpotrichiellaceae</taxon>
        <taxon>Capronia</taxon>
    </lineage>
</organism>
<protein>
    <recommendedName>
        <fullName evidence="6">Zn(2)-C6 fungal-type domain-containing protein</fullName>
    </recommendedName>
</protein>
<dbReference type="SUPFAM" id="SSF57701">
    <property type="entry name" value="Zn2/Cys6 DNA-binding domain"/>
    <property type="match status" value="1"/>
</dbReference>
<dbReference type="Proteomes" id="UP000019478">
    <property type="component" value="Unassembled WGS sequence"/>
</dbReference>
<name>W9YVK1_9EURO</name>
<comment type="caution">
    <text evidence="7">The sequence shown here is derived from an EMBL/GenBank/DDBJ whole genome shotgun (WGS) entry which is preliminary data.</text>
</comment>